<evidence type="ECO:0000313" key="2">
    <source>
        <dbReference type="Proteomes" id="UP001385951"/>
    </source>
</evidence>
<keyword evidence="2" id="KW-1185">Reference proteome</keyword>
<evidence type="ECO:0000313" key="1">
    <source>
        <dbReference type="EMBL" id="KAK7681478.1"/>
    </source>
</evidence>
<protein>
    <submittedName>
        <fullName evidence="1">Uncharacterized protein</fullName>
    </submittedName>
</protein>
<gene>
    <name evidence="1" type="ORF">QCA50_015570</name>
</gene>
<proteinExistence type="predicted"/>
<dbReference type="Proteomes" id="UP001385951">
    <property type="component" value="Unassembled WGS sequence"/>
</dbReference>
<dbReference type="AlphaFoldDB" id="A0AAW0FK51"/>
<comment type="caution">
    <text evidence="1">The sequence shown here is derived from an EMBL/GenBank/DDBJ whole genome shotgun (WGS) entry which is preliminary data.</text>
</comment>
<accession>A0AAW0FK51</accession>
<name>A0AAW0FK51_9APHY</name>
<dbReference type="EMBL" id="JASBNA010000041">
    <property type="protein sequence ID" value="KAK7681478.1"/>
    <property type="molecule type" value="Genomic_DNA"/>
</dbReference>
<sequence length="155" mass="17160">MTIHHRYLLAPCTSRLKISIPLLQQPFIKNQDLPFALDGHPNTPTTYGPITRRTGRSLRSVNIYLATLFVDSGGTGVQTSQAQHVYIPESEFRSHSDSIGRQSALRMRKLFAAVSTSMLKAVAPFLVLTSKSHLGFPTYGVLGFMLEVVTIQACR</sequence>
<reference evidence="1 2" key="1">
    <citation type="submission" date="2022-09" db="EMBL/GenBank/DDBJ databases">
        <authorList>
            <person name="Palmer J.M."/>
        </authorList>
    </citation>
    <scope>NUCLEOTIDE SEQUENCE [LARGE SCALE GENOMIC DNA]</scope>
    <source>
        <strain evidence="1 2">DSM 7382</strain>
    </source>
</reference>
<organism evidence="1 2">
    <name type="scientific">Cerrena zonata</name>
    <dbReference type="NCBI Taxonomy" id="2478898"/>
    <lineage>
        <taxon>Eukaryota</taxon>
        <taxon>Fungi</taxon>
        <taxon>Dikarya</taxon>
        <taxon>Basidiomycota</taxon>
        <taxon>Agaricomycotina</taxon>
        <taxon>Agaricomycetes</taxon>
        <taxon>Polyporales</taxon>
        <taxon>Cerrenaceae</taxon>
        <taxon>Cerrena</taxon>
    </lineage>
</organism>